<name>A0A2G1VK82_9GAMM</name>
<gene>
    <name evidence="1" type="ORF">CLH62_06330</name>
</gene>
<dbReference type="Proteomes" id="UP000229044">
    <property type="component" value="Unassembled WGS sequence"/>
</dbReference>
<evidence type="ECO:0000313" key="2">
    <source>
        <dbReference type="Proteomes" id="UP000229044"/>
    </source>
</evidence>
<dbReference type="AlphaFoldDB" id="A0A2G1VK82"/>
<dbReference type="OrthoDB" id="8824552at2"/>
<dbReference type="Gene3D" id="1.10.30.50">
    <property type="match status" value="1"/>
</dbReference>
<dbReference type="InterPro" id="IPR003615">
    <property type="entry name" value="HNH_nuc"/>
</dbReference>
<accession>A0A2G1VK82</accession>
<sequence>MHFIDQDEIEADLPAGWNEKVQASWEYVRNKINQAEQAIRDQSEEKGWTPEQLEDEVYKAKIKARKAAIESKSIWSDLREILSEQSKGKCWYCETNEVRSDNPVDHFRPKNSVSECTDHPGYWWLAFDWTNYRFSCTFCNSRRVEVKTSGGKQDHFPLFVPPYWNKCEDDKNNERPMLLDPAEESDCRLITFNDNGEARPAASERSSEEFKKAEKSIVLYHLNHKPTTRARKIVFQKIRELISNTNELLEQGLDENSRSIKFNRKELIKLIRYECKSTRFNSAARVCLMKFKDDNAWVKDILERA</sequence>
<reference evidence="1 2" key="1">
    <citation type="submission" date="2017-09" db="EMBL/GenBank/DDBJ databases">
        <title>The draft genome sequences of Marinobacter guineae M3B.</title>
        <authorList>
            <person name="Cao J."/>
        </authorList>
    </citation>
    <scope>NUCLEOTIDE SEQUENCE [LARGE SCALE GENOMIC DNA]</scope>
    <source>
        <strain evidence="1 2">M3B</strain>
    </source>
</reference>
<keyword evidence="2" id="KW-1185">Reference proteome</keyword>
<comment type="caution">
    <text evidence="1">The sequence shown here is derived from an EMBL/GenBank/DDBJ whole genome shotgun (WGS) entry which is preliminary data.</text>
</comment>
<organism evidence="1 2">
    <name type="scientific">Marinobacter guineae</name>
    <dbReference type="NCBI Taxonomy" id="432303"/>
    <lineage>
        <taxon>Bacteria</taxon>
        <taxon>Pseudomonadati</taxon>
        <taxon>Pseudomonadota</taxon>
        <taxon>Gammaproteobacteria</taxon>
        <taxon>Pseudomonadales</taxon>
        <taxon>Marinobacteraceae</taxon>
        <taxon>Marinobacter</taxon>
    </lineage>
</organism>
<proteinExistence type="predicted"/>
<dbReference type="CDD" id="cd00085">
    <property type="entry name" value="HNHc"/>
    <property type="match status" value="1"/>
</dbReference>
<dbReference type="EMBL" id="NTFI01000001">
    <property type="protein sequence ID" value="PHQ27187.1"/>
    <property type="molecule type" value="Genomic_DNA"/>
</dbReference>
<evidence type="ECO:0000313" key="1">
    <source>
        <dbReference type="EMBL" id="PHQ27187.1"/>
    </source>
</evidence>
<evidence type="ECO:0008006" key="3">
    <source>
        <dbReference type="Google" id="ProtNLM"/>
    </source>
</evidence>
<dbReference type="RefSeq" id="WP_099617255.1">
    <property type="nucleotide sequence ID" value="NZ_KZ319339.1"/>
</dbReference>
<protein>
    <recommendedName>
        <fullName evidence="3">TIGR02646 family protein</fullName>
    </recommendedName>
</protein>